<dbReference type="SUPFAM" id="SSF48208">
    <property type="entry name" value="Six-hairpin glycosidases"/>
    <property type="match status" value="1"/>
</dbReference>
<keyword evidence="2" id="KW-1185">Reference proteome</keyword>
<organism evidence="1 2">
    <name type="scientific">Microthyrium microscopicum</name>
    <dbReference type="NCBI Taxonomy" id="703497"/>
    <lineage>
        <taxon>Eukaryota</taxon>
        <taxon>Fungi</taxon>
        <taxon>Dikarya</taxon>
        <taxon>Ascomycota</taxon>
        <taxon>Pezizomycotina</taxon>
        <taxon>Dothideomycetes</taxon>
        <taxon>Dothideomycetes incertae sedis</taxon>
        <taxon>Microthyriales</taxon>
        <taxon>Microthyriaceae</taxon>
        <taxon>Microthyrium</taxon>
    </lineage>
</organism>
<gene>
    <name evidence="1" type="ORF">BT63DRAFT_427925</name>
</gene>
<dbReference type="EMBL" id="MU004239">
    <property type="protein sequence ID" value="KAF2666144.1"/>
    <property type="molecule type" value="Genomic_DNA"/>
</dbReference>
<evidence type="ECO:0000313" key="2">
    <source>
        <dbReference type="Proteomes" id="UP000799302"/>
    </source>
</evidence>
<accession>A0A6A6U5C6</accession>
<dbReference type="OrthoDB" id="3455587at2759"/>
<dbReference type="GO" id="GO:0005975">
    <property type="term" value="P:carbohydrate metabolic process"/>
    <property type="evidence" value="ECO:0007669"/>
    <property type="project" value="InterPro"/>
</dbReference>
<dbReference type="AlphaFoldDB" id="A0A6A6U5C6"/>
<dbReference type="Proteomes" id="UP000799302">
    <property type="component" value="Unassembled WGS sequence"/>
</dbReference>
<protein>
    <submittedName>
        <fullName evidence="1">Uncharacterized protein</fullName>
    </submittedName>
</protein>
<name>A0A6A6U5C6_9PEZI</name>
<evidence type="ECO:0000313" key="1">
    <source>
        <dbReference type="EMBL" id="KAF2666144.1"/>
    </source>
</evidence>
<dbReference type="InterPro" id="IPR008928">
    <property type="entry name" value="6-hairpin_glycosidase_sf"/>
</dbReference>
<proteinExistence type="predicted"/>
<reference evidence="1" key="1">
    <citation type="journal article" date="2020" name="Stud. Mycol.">
        <title>101 Dothideomycetes genomes: a test case for predicting lifestyles and emergence of pathogens.</title>
        <authorList>
            <person name="Haridas S."/>
            <person name="Albert R."/>
            <person name="Binder M."/>
            <person name="Bloem J."/>
            <person name="Labutti K."/>
            <person name="Salamov A."/>
            <person name="Andreopoulos B."/>
            <person name="Baker S."/>
            <person name="Barry K."/>
            <person name="Bills G."/>
            <person name="Bluhm B."/>
            <person name="Cannon C."/>
            <person name="Castanera R."/>
            <person name="Culley D."/>
            <person name="Daum C."/>
            <person name="Ezra D."/>
            <person name="Gonzalez J."/>
            <person name="Henrissat B."/>
            <person name="Kuo A."/>
            <person name="Liang C."/>
            <person name="Lipzen A."/>
            <person name="Lutzoni F."/>
            <person name="Magnuson J."/>
            <person name="Mondo S."/>
            <person name="Nolan M."/>
            <person name="Ohm R."/>
            <person name="Pangilinan J."/>
            <person name="Park H.-J."/>
            <person name="Ramirez L."/>
            <person name="Alfaro M."/>
            <person name="Sun H."/>
            <person name="Tritt A."/>
            <person name="Yoshinaga Y."/>
            <person name="Zwiers L.-H."/>
            <person name="Turgeon B."/>
            <person name="Goodwin S."/>
            <person name="Spatafora J."/>
            <person name="Crous P."/>
            <person name="Grigoriev I."/>
        </authorList>
    </citation>
    <scope>NUCLEOTIDE SEQUENCE</scope>
    <source>
        <strain evidence="1">CBS 115976</strain>
    </source>
</reference>
<sequence length="575" mass="63651">MCILHQRQVLDAIPAWKDLLVHGSQLSGKSCQLQPQTIGRRSSSAMSMLPTLSLFKGKSYPTFAKVQKSVDSKKFYAALFSFANYWEKHLEDRVNIQLPDSSWADMSTHAFAKELMTRPGGNYPKYGAFDRDYAGSEYDGFQDIFTSAVSANLEHGRFNHAKDVIENYYTLFVSDEGDINMRGPQVGQFGLTLSLLAKYAHYTGDTALLQKHKAKIVATAGMLVKLHEEGLALPNSDSGHGLIHGWSESDACLKGRPEIWWKPYFSNSAFTIRGFRDIAALPLFKDESANWLKRADALQKRTVESIKASIMTDKGKTLYVPPLPGTKQTFRESMAARGDSEQAWPHRLYAELLHANILPKELQNQVQDTVRAYGASSMGVIANVGVPSPATRDILGFISYGSALSLLYLDRIDEFVLFLYSHRYHVHNRGAWLAGEVTGTAGGVAAFCVPAQMTIPIILRWALVLEDQDSDLLYLGRGVPREWLGTGKAISIKQAPTRWGRVDYSIMLTAPGKVRAQVKFSGKVPKEIEVKLRFPKGGKVKSATVNGKEAKIAPNEAVLVQTDGQTEFIVEAIGV</sequence>